<comment type="caution">
    <text evidence="2">The sequence shown here is derived from an EMBL/GenBank/DDBJ whole genome shotgun (WGS) entry which is preliminary data.</text>
</comment>
<dbReference type="EMBL" id="CAJNOR010001195">
    <property type="protein sequence ID" value="CAF1095337.1"/>
    <property type="molecule type" value="Genomic_DNA"/>
</dbReference>
<evidence type="ECO:0008006" key="5">
    <source>
        <dbReference type="Google" id="ProtNLM"/>
    </source>
</evidence>
<reference evidence="2" key="1">
    <citation type="submission" date="2021-02" db="EMBL/GenBank/DDBJ databases">
        <authorList>
            <person name="Nowell W R."/>
        </authorList>
    </citation>
    <scope>NUCLEOTIDE SEQUENCE</scope>
</reference>
<evidence type="ECO:0000313" key="4">
    <source>
        <dbReference type="Proteomes" id="UP000663852"/>
    </source>
</evidence>
<proteinExistence type="predicted"/>
<gene>
    <name evidence="2" type="ORF">EDS130_LOCUS38947</name>
    <name evidence="1" type="ORF">XAT740_LOCUS18061</name>
</gene>
<name>A0A815P0Q9_ADIRI</name>
<evidence type="ECO:0000313" key="1">
    <source>
        <dbReference type="EMBL" id="CAF1095337.1"/>
    </source>
</evidence>
<dbReference type="AlphaFoldDB" id="A0A815P0Q9"/>
<sequence>MDANNVENKLIWLYRINVKSKKYYMKIIFDLVDLSAANTWLLYRHHYLQFNIQKKNTLALLTSPLNVVESLVKSATLLLQLELRYRSVKLSIVERSTSARKQIVKFLQPTWRGG</sequence>
<dbReference type="Proteomes" id="UP000663828">
    <property type="component" value="Unassembled WGS sequence"/>
</dbReference>
<dbReference type="EMBL" id="CAJNOJ010000420">
    <property type="protein sequence ID" value="CAF1442039.1"/>
    <property type="molecule type" value="Genomic_DNA"/>
</dbReference>
<dbReference type="PANTHER" id="PTHR47272">
    <property type="entry name" value="DDE_TNP_1_7 DOMAIN-CONTAINING PROTEIN"/>
    <property type="match status" value="1"/>
</dbReference>
<accession>A0A815P0Q9</accession>
<evidence type="ECO:0000313" key="3">
    <source>
        <dbReference type="Proteomes" id="UP000663828"/>
    </source>
</evidence>
<dbReference type="Proteomes" id="UP000663852">
    <property type="component" value="Unassembled WGS sequence"/>
</dbReference>
<protein>
    <recommendedName>
        <fullName evidence="5">PiggyBac transposable element-derived protein domain-containing protein</fullName>
    </recommendedName>
</protein>
<organism evidence="2 4">
    <name type="scientific">Adineta ricciae</name>
    <name type="common">Rotifer</name>
    <dbReference type="NCBI Taxonomy" id="249248"/>
    <lineage>
        <taxon>Eukaryota</taxon>
        <taxon>Metazoa</taxon>
        <taxon>Spiralia</taxon>
        <taxon>Gnathifera</taxon>
        <taxon>Rotifera</taxon>
        <taxon>Eurotatoria</taxon>
        <taxon>Bdelloidea</taxon>
        <taxon>Adinetida</taxon>
        <taxon>Adinetidae</taxon>
        <taxon>Adineta</taxon>
    </lineage>
</organism>
<dbReference type="OrthoDB" id="122438at2759"/>
<evidence type="ECO:0000313" key="2">
    <source>
        <dbReference type="EMBL" id="CAF1442039.1"/>
    </source>
</evidence>
<keyword evidence="3" id="KW-1185">Reference proteome</keyword>